<comment type="caution">
    <text evidence="2">The sequence shown here is derived from an EMBL/GenBank/DDBJ whole genome shotgun (WGS) entry which is preliminary data.</text>
</comment>
<protein>
    <submittedName>
        <fullName evidence="2">GNAT family N-acetyltransferase</fullName>
    </submittedName>
</protein>
<organism evidence="2 3">
    <name type="scientific">Seonamhaeicola maritimus</name>
    <dbReference type="NCBI Taxonomy" id="2591822"/>
    <lineage>
        <taxon>Bacteria</taxon>
        <taxon>Pseudomonadati</taxon>
        <taxon>Bacteroidota</taxon>
        <taxon>Flavobacteriia</taxon>
        <taxon>Flavobacteriales</taxon>
        <taxon>Flavobacteriaceae</taxon>
    </lineage>
</organism>
<dbReference type="OrthoDB" id="893030at2"/>
<proteinExistence type="predicted"/>
<dbReference type="InterPro" id="IPR000182">
    <property type="entry name" value="GNAT_dom"/>
</dbReference>
<dbReference type="InterPro" id="IPR016181">
    <property type="entry name" value="Acyl_CoA_acyltransferase"/>
</dbReference>
<evidence type="ECO:0000313" key="3">
    <source>
        <dbReference type="Proteomes" id="UP000321080"/>
    </source>
</evidence>
<keyword evidence="3" id="KW-1185">Reference proteome</keyword>
<keyword evidence="2" id="KW-0808">Transferase</keyword>
<dbReference type="RefSeq" id="WP_147766934.1">
    <property type="nucleotide sequence ID" value="NZ_VRKQ01000008.1"/>
</dbReference>
<dbReference type="Gene3D" id="3.40.630.30">
    <property type="match status" value="1"/>
</dbReference>
<evidence type="ECO:0000259" key="1">
    <source>
        <dbReference type="PROSITE" id="PS51186"/>
    </source>
</evidence>
<dbReference type="PANTHER" id="PTHR43415:SF3">
    <property type="entry name" value="GNAT-FAMILY ACETYLTRANSFERASE"/>
    <property type="match status" value="1"/>
</dbReference>
<name>A0A5C7GM49_9FLAO</name>
<dbReference type="Proteomes" id="UP000321080">
    <property type="component" value="Unassembled WGS sequence"/>
</dbReference>
<dbReference type="SUPFAM" id="SSF55729">
    <property type="entry name" value="Acyl-CoA N-acyltransferases (Nat)"/>
    <property type="match status" value="1"/>
</dbReference>
<dbReference type="PANTHER" id="PTHR43415">
    <property type="entry name" value="SPERMIDINE N(1)-ACETYLTRANSFERASE"/>
    <property type="match status" value="1"/>
</dbReference>
<feature type="domain" description="N-acetyltransferase" evidence="1">
    <location>
        <begin position="9"/>
        <end position="174"/>
    </location>
</feature>
<dbReference type="AlphaFoldDB" id="A0A5C7GM49"/>
<dbReference type="GO" id="GO:0016747">
    <property type="term" value="F:acyltransferase activity, transferring groups other than amino-acyl groups"/>
    <property type="evidence" value="ECO:0007669"/>
    <property type="project" value="InterPro"/>
</dbReference>
<sequence length="178" mass="20854">MITLKGENIYLRALEPEDLEFVHAVENDESIWDVSNTQTPFSKFLIKQYIENAHKDIYEVKQLRLVISSYNEKPLGMIDIFDFDFKNSRAGIGILVKDKENRGKGTGTEALKLLVSYCFNQLNLHQLYCNISEDNKVSIKMFEKQGFKQVGLKKDWNYINNSYKNEYLFQLLNKQDVH</sequence>
<reference evidence="2 3" key="1">
    <citation type="submission" date="2019-08" db="EMBL/GenBank/DDBJ databases">
        <title>Seonamhaeicola sediminis sp. nov., isolated from marine sediment.</title>
        <authorList>
            <person name="Cao W.R."/>
        </authorList>
    </citation>
    <scope>NUCLEOTIDE SEQUENCE [LARGE SCALE GENOMIC DNA]</scope>
    <source>
        <strain evidence="2 3">1505</strain>
    </source>
</reference>
<dbReference type="Pfam" id="PF13302">
    <property type="entry name" value="Acetyltransf_3"/>
    <property type="match status" value="1"/>
</dbReference>
<dbReference type="PROSITE" id="PS51186">
    <property type="entry name" value="GNAT"/>
    <property type="match status" value="1"/>
</dbReference>
<gene>
    <name evidence="2" type="ORF">FUA22_05680</name>
</gene>
<dbReference type="EMBL" id="VRKQ01000008">
    <property type="protein sequence ID" value="TXG39364.1"/>
    <property type="molecule type" value="Genomic_DNA"/>
</dbReference>
<accession>A0A5C7GM49</accession>
<evidence type="ECO:0000313" key="2">
    <source>
        <dbReference type="EMBL" id="TXG39364.1"/>
    </source>
</evidence>